<gene>
    <name evidence="9" type="ORF">C8D97_107130</name>
</gene>
<dbReference type="InterPro" id="IPR017560">
    <property type="entry name" value="Cyt_c_biogenesis_CcmI"/>
</dbReference>
<evidence type="ECO:0000259" key="8">
    <source>
        <dbReference type="Pfam" id="PF23914"/>
    </source>
</evidence>
<comment type="subcellular location">
    <subcellularLocation>
        <location evidence="1">Cell envelope</location>
    </subcellularLocation>
</comment>
<name>A0A316FP40_9GAMM</name>
<evidence type="ECO:0000313" key="10">
    <source>
        <dbReference type="Proteomes" id="UP000245790"/>
    </source>
</evidence>
<feature type="region of interest" description="Disordered" evidence="5">
    <location>
        <begin position="290"/>
        <end position="316"/>
    </location>
</feature>
<keyword evidence="2" id="KW-0677">Repeat</keyword>
<dbReference type="InterPro" id="IPR051263">
    <property type="entry name" value="C-type_cytochrome_biogenesis"/>
</dbReference>
<dbReference type="Proteomes" id="UP000245790">
    <property type="component" value="Unassembled WGS sequence"/>
</dbReference>
<dbReference type="PANTHER" id="PTHR47870:SF1">
    <property type="entry name" value="CYTOCHROME C-TYPE BIOGENESIS PROTEIN CCMH"/>
    <property type="match status" value="1"/>
</dbReference>
<dbReference type="InterPro" id="IPR056412">
    <property type="entry name" value="Ig_CycH"/>
</dbReference>
<feature type="compositionally biased region" description="Low complexity" evidence="5">
    <location>
        <begin position="290"/>
        <end position="310"/>
    </location>
</feature>
<dbReference type="InterPro" id="IPR011990">
    <property type="entry name" value="TPR-like_helical_dom_sf"/>
</dbReference>
<dbReference type="Pfam" id="PF23892">
    <property type="entry name" value="Ig_CycH"/>
    <property type="match status" value="1"/>
</dbReference>
<protein>
    <submittedName>
        <fullName evidence="9">Cytochrome c-type biogenesis protein CcmI</fullName>
    </submittedName>
</protein>
<dbReference type="NCBIfam" id="TIGR03142">
    <property type="entry name" value="cytochro_ccmI"/>
    <property type="match status" value="1"/>
</dbReference>
<dbReference type="PANTHER" id="PTHR47870">
    <property type="entry name" value="CYTOCHROME C-TYPE BIOGENESIS PROTEIN CCMH"/>
    <property type="match status" value="1"/>
</dbReference>
<comment type="caution">
    <text evidence="9">The sequence shown here is derived from an EMBL/GenBank/DDBJ whole genome shotgun (WGS) entry which is preliminary data.</text>
</comment>
<organism evidence="9 10">
    <name type="scientific">Pleionea mediterranea</name>
    <dbReference type="NCBI Taxonomy" id="523701"/>
    <lineage>
        <taxon>Bacteria</taxon>
        <taxon>Pseudomonadati</taxon>
        <taxon>Pseudomonadota</taxon>
        <taxon>Gammaproteobacteria</taxon>
        <taxon>Oceanospirillales</taxon>
        <taxon>Pleioneaceae</taxon>
        <taxon>Pleionea</taxon>
    </lineage>
</organism>
<dbReference type="OrthoDB" id="9776053at2"/>
<dbReference type="GO" id="GO:0030313">
    <property type="term" value="C:cell envelope"/>
    <property type="evidence" value="ECO:0007669"/>
    <property type="project" value="UniProtKB-SubCell"/>
</dbReference>
<evidence type="ECO:0000256" key="5">
    <source>
        <dbReference type="SAM" id="MobiDB-lite"/>
    </source>
</evidence>
<evidence type="ECO:0000259" key="7">
    <source>
        <dbReference type="Pfam" id="PF23892"/>
    </source>
</evidence>
<evidence type="ECO:0000256" key="3">
    <source>
        <dbReference type="ARBA" id="ARBA00022748"/>
    </source>
</evidence>
<feature type="transmembrane region" description="Helical" evidence="6">
    <location>
        <begin position="92"/>
        <end position="111"/>
    </location>
</feature>
<dbReference type="SUPFAM" id="SSF48452">
    <property type="entry name" value="TPR-like"/>
    <property type="match status" value="1"/>
</dbReference>
<dbReference type="GO" id="GO:0017004">
    <property type="term" value="P:cytochrome complex assembly"/>
    <property type="evidence" value="ECO:0007669"/>
    <property type="project" value="UniProtKB-KW"/>
</dbReference>
<dbReference type="RefSeq" id="WP_109763747.1">
    <property type="nucleotide sequence ID" value="NZ_QGGU01000007.1"/>
</dbReference>
<keyword evidence="6" id="KW-0472">Membrane</keyword>
<evidence type="ECO:0000313" key="9">
    <source>
        <dbReference type="EMBL" id="PWK49965.1"/>
    </source>
</evidence>
<keyword evidence="4" id="KW-0802">TPR repeat</keyword>
<feature type="transmembrane region" description="Helical" evidence="6">
    <location>
        <begin position="6"/>
        <end position="22"/>
    </location>
</feature>
<dbReference type="EMBL" id="QGGU01000007">
    <property type="protein sequence ID" value="PWK49965.1"/>
    <property type="molecule type" value="Genomic_DNA"/>
</dbReference>
<dbReference type="GO" id="GO:0005886">
    <property type="term" value="C:plasma membrane"/>
    <property type="evidence" value="ECO:0007669"/>
    <property type="project" value="TreeGrafter"/>
</dbReference>
<dbReference type="AlphaFoldDB" id="A0A316FP40"/>
<evidence type="ECO:0000256" key="2">
    <source>
        <dbReference type="ARBA" id="ARBA00022737"/>
    </source>
</evidence>
<reference evidence="9 10" key="1">
    <citation type="submission" date="2018-05" db="EMBL/GenBank/DDBJ databases">
        <title>Genomic Encyclopedia of Type Strains, Phase IV (KMG-IV): sequencing the most valuable type-strain genomes for metagenomic binning, comparative biology and taxonomic classification.</title>
        <authorList>
            <person name="Goeker M."/>
        </authorList>
    </citation>
    <scope>NUCLEOTIDE SEQUENCE [LARGE SCALE GENOMIC DNA]</scope>
    <source>
        <strain evidence="9 10">DSM 25350</strain>
    </source>
</reference>
<dbReference type="Pfam" id="PF23914">
    <property type="entry name" value="TPR_CcmH_CycH"/>
    <property type="match status" value="1"/>
</dbReference>
<dbReference type="InterPro" id="IPR056413">
    <property type="entry name" value="TPR_CcmH_CycH"/>
</dbReference>
<dbReference type="Gene3D" id="1.25.40.10">
    <property type="entry name" value="Tetratricopeptide repeat domain"/>
    <property type="match status" value="1"/>
</dbReference>
<sequence length="440" mass="48353">MMWLIFTIIAIFVAVLMALPLIRRSRKPDHDRLTLNKGVYRDRINELASECDRGLITNDEFEQLEVELKQSLLEDVHIQSVHNDEIPSHRRLYLLSLVLIPILSGVMYYMMADWQSVERWQTLSDKMAESELADEKNSDWLEQLTNEELILLLRTRLHNDPQNTGGWMVLAQTLARFGAVVPAIESVEKAIATDSENIKTRLSAAQLLIGTGNQQAMELAAEQISWVLNVQPQHEGALAISGFMHFHNKQYASAIKIWEGLISSREARGQGEGKGIDMLRKQVSAAKARLSSATSSASNKSLANNNQSNSGKDKATDIKASNQAALQLTLSLSDQANSNLPNNAVVFIVVRGDDGNPAPVAVKRLSVAQLPVNLSLSDTDAMLPGRTISSMDKVEIVARVSLSGKPSASAGDWTSSAIVLAVSELEQASPLEIQIDQQVK</sequence>
<evidence type="ECO:0000256" key="6">
    <source>
        <dbReference type="SAM" id="Phobius"/>
    </source>
</evidence>
<feature type="domain" description="Cytochrome c-type biogenesis protein H TPR" evidence="8">
    <location>
        <begin position="117"/>
        <end position="261"/>
    </location>
</feature>
<evidence type="ECO:0000256" key="4">
    <source>
        <dbReference type="ARBA" id="ARBA00022803"/>
    </source>
</evidence>
<keyword evidence="6" id="KW-0812">Transmembrane</keyword>
<keyword evidence="10" id="KW-1185">Reference proteome</keyword>
<feature type="domain" description="Cytochrome c-type biogenesis protein H Ig-like" evidence="7">
    <location>
        <begin position="326"/>
        <end position="436"/>
    </location>
</feature>
<keyword evidence="6" id="KW-1133">Transmembrane helix</keyword>
<keyword evidence="3" id="KW-0201">Cytochrome c-type biogenesis</keyword>
<evidence type="ECO:0000256" key="1">
    <source>
        <dbReference type="ARBA" id="ARBA00004196"/>
    </source>
</evidence>
<accession>A0A316FP40</accession>
<proteinExistence type="predicted"/>